<accession>A0A9W4HN91</accession>
<dbReference type="PANTHER" id="PTHR34706:SF1">
    <property type="entry name" value="VWFA DOMAIN-CONTAINING PROTEIN"/>
    <property type="match status" value="1"/>
</dbReference>
<name>A0A9W4HN91_PENOL</name>
<dbReference type="AlphaFoldDB" id="A0A9W4HN91"/>
<dbReference type="PANTHER" id="PTHR34706">
    <property type="entry name" value="SLR1338 PROTEIN"/>
    <property type="match status" value="1"/>
</dbReference>
<protein>
    <recommendedName>
        <fullName evidence="2">VWFA domain-containing protein</fullName>
    </recommendedName>
</protein>
<dbReference type="InterPro" id="IPR002035">
    <property type="entry name" value="VWF_A"/>
</dbReference>
<comment type="caution">
    <text evidence="3">The sequence shown here is derived from an EMBL/GenBank/DDBJ whole genome shotgun (WGS) entry which is preliminary data.</text>
</comment>
<proteinExistence type="predicted"/>
<evidence type="ECO:0000313" key="3">
    <source>
        <dbReference type="EMBL" id="CAG8097026.1"/>
    </source>
</evidence>
<evidence type="ECO:0000313" key="4">
    <source>
        <dbReference type="Proteomes" id="UP001153618"/>
    </source>
</evidence>
<feature type="compositionally biased region" description="Polar residues" evidence="1">
    <location>
        <begin position="27"/>
        <end position="37"/>
    </location>
</feature>
<dbReference type="Proteomes" id="UP001153618">
    <property type="component" value="Unassembled WGS sequence"/>
</dbReference>
<dbReference type="Gene3D" id="3.40.50.410">
    <property type="entry name" value="von Willebrand factor, type A domain"/>
    <property type="match status" value="1"/>
</dbReference>
<sequence>MPTSWYSFSSKHRQERKERKALKALSSCKSTPQSRQPITEIPHENPPPYSVRSIEIPTIEISSPQTETEPEESQYAFLRDFDTVFLVDDSSSMQGPRWREAADAIAAIAPICTQYDSDGIDIYFLNHRRSSPRQSAWRQPTYQPDQDGYHHITTAQQVQAIFHSVRPSGSTMVGTRLSDILEPYLCRVEAMHAAKKARGYVDPDVRVKPINIITITDGEFTDDAEGVIVKTARKLDGPTCDAIPWQVGIQFFQIGNDARARDFLRQLDDDLKAGLQMRDIVDTVPWMRDGVSLNSEGILKTVLGAVNKRLDRQRV</sequence>
<reference evidence="3" key="1">
    <citation type="submission" date="2021-07" db="EMBL/GenBank/DDBJ databases">
        <authorList>
            <person name="Branca A.L. A."/>
        </authorList>
    </citation>
    <scope>NUCLEOTIDE SEQUENCE</scope>
</reference>
<dbReference type="EMBL" id="CAJVOS010000023">
    <property type="protein sequence ID" value="CAG8097026.1"/>
    <property type="molecule type" value="Genomic_DNA"/>
</dbReference>
<keyword evidence="4" id="KW-1185">Reference proteome</keyword>
<gene>
    <name evidence="3" type="ORF">POLS_LOCUS4564</name>
</gene>
<organism evidence="3 4">
    <name type="scientific">Penicillium olsonii</name>
    <dbReference type="NCBI Taxonomy" id="99116"/>
    <lineage>
        <taxon>Eukaryota</taxon>
        <taxon>Fungi</taxon>
        <taxon>Dikarya</taxon>
        <taxon>Ascomycota</taxon>
        <taxon>Pezizomycotina</taxon>
        <taxon>Eurotiomycetes</taxon>
        <taxon>Eurotiomycetidae</taxon>
        <taxon>Eurotiales</taxon>
        <taxon>Aspergillaceae</taxon>
        <taxon>Penicillium</taxon>
    </lineage>
</organism>
<dbReference type="OrthoDB" id="2142040at2759"/>
<feature type="region of interest" description="Disordered" evidence="1">
    <location>
        <begin position="19"/>
        <end position="51"/>
    </location>
</feature>
<evidence type="ECO:0000259" key="2">
    <source>
        <dbReference type="PROSITE" id="PS50234"/>
    </source>
</evidence>
<evidence type="ECO:0000256" key="1">
    <source>
        <dbReference type="SAM" id="MobiDB-lite"/>
    </source>
</evidence>
<feature type="domain" description="VWFA" evidence="2">
    <location>
        <begin position="82"/>
        <end position="302"/>
    </location>
</feature>
<dbReference type="PROSITE" id="PS50234">
    <property type="entry name" value="VWFA"/>
    <property type="match status" value="1"/>
</dbReference>
<dbReference type="SUPFAM" id="SSF53300">
    <property type="entry name" value="vWA-like"/>
    <property type="match status" value="1"/>
</dbReference>
<dbReference type="InterPro" id="IPR036465">
    <property type="entry name" value="vWFA_dom_sf"/>
</dbReference>